<dbReference type="Proteomes" id="UP000829401">
    <property type="component" value="Chromosome"/>
</dbReference>
<dbReference type="eggNOG" id="COG1309">
    <property type="taxonomic scope" value="Bacteria"/>
</dbReference>
<accession>A0A9E7CYS5</accession>
<dbReference type="InterPro" id="IPR050109">
    <property type="entry name" value="HTH-type_TetR-like_transc_reg"/>
</dbReference>
<sequence>MRNAEATKERILEAALEEFSSYGIAGARVDRISKNAGCNKNLIYVYFENKETLFKTVLEKHLTRVYEEISFTPEDLPGYAVKVFDWAMSHPHIVRLMTWYSLEQKVDNLTERNAVRDKKLKAIKDAQGDGLLGTTFTPGFLMTAIMALATAWTPTHPFGSSHDPDAATNPSGTREAIAKAVSLIAKGEDS</sequence>
<dbReference type="STRING" id="1356854.N007_15695"/>
<dbReference type="Gene3D" id="1.10.357.10">
    <property type="entry name" value="Tetracycline Repressor, domain 2"/>
    <property type="match status" value="1"/>
</dbReference>
<dbReference type="SUPFAM" id="SSF46689">
    <property type="entry name" value="Homeodomain-like"/>
    <property type="match status" value="1"/>
</dbReference>
<reference evidence="3" key="1">
    <citation type="journal article" date="2022" name="G3 (Bethesda)">
        <title>Unveiling the complete genome sequence of Alicyclobacillus acidoterrestris DSM 3922T, a taint-producing strain.</title>
        <authorList>
            <person name="Leonardo I.C."/>
            <person name="Barreto Crespo M.T."/>
            <person name="Gaspar F.B."/>
        </authorList>
    </citation>
    <scope>NUCLEOTIDE SEQUENCE [LARGE SCALE GENOMIC DNA]</scope>
    <source>
        <strain evidence="3">DSM 3922</strain>
    </source>
</reference>
<name>T0CXK7_ALIAG</name>
<gene>
    <name evidence="2" type="ORF">K1I37_14415</name>
</gene>
<dbReference type="EMBL" id="CP080467">
    <property type="protein sequence ID" value="UNO47872.1"/>
    <property type="molecule type" value="Genomic_DNA"/>
</dbReference>
<dbReference type="KEGG" id="aaco:K1I37_14415"/>
<dbReference type="PRINTS" id="PR00455">
    <property type="entry name" value="HTHTETR"/>
</dbReference>
<evidence type="ECO:0000313" key="2">
    <source>
        <dbReference type="EMBL" id="UNO47872.1"/>
    </source>
</evidence>
<dbReference type="Pfam" id="PF00440">
    <property type="entry name" value="TetR_N"/>
    <property type="match status" value="1"/>
</dbReference>
<organism evidence="2 3">
    <name type="scientific">Alicyclobacillus acidoterrestris (strain ATCC 49025 / DSM 3922 / CIP 106132 / NCIMB 13137 / GD3B)</name>
    <dbReference type="NCBI Taxonomy" id="1356854"/>
    <lineage>
        <taxon>Bacteria</taxon>
        <taxon>Bacillati</taxon>
        <taxon>Bacillota</taxon>
        <taxon>Bacilli</taxon>
        <taxon>Bacillales</taxon>
        <taxon>Alicyclobacillaceae</taxon>
        <taxon>Alicyclobacillus</taxon>
    </lineage>
</organism>
<evidence type="ECO:0000313" key="3">
    <source>
        <dbReference type="Proteomes" id="UP000829401"/>
    </source>
</evidence>
<dbReference type="OrthoDB" id="9814200at2"/>
<protein>
    <submittedName>
        <fullName evidence="2">TetR family transcriptional regulator</fullName>
    </submittedName>
</protein>
<keyword evidence="3" id="KW-1185">Reference proteome</keyword>
<dbReference type="GO" id="GO:0003677">
    <property type="term" value="F:DNA binding"/>
    <property type="evidence" value="ECO:0007669"/>
    <property type="project" value="UniProtKB-UniRule"/>
</dbReference>
<dbReference type="GO" id="GO:0006355">
    <property type="term" value="P:regulation of DNA-templated transcription"/>
    <property type="evidence" value="ECO:0007669"/>
    <property type="project" value="UniProtKB-ARBA"/>
</dbReference>
<dbReference type="AlphaFoldDB" id="T0CXK7"/>
<dbReference type="PANTHER" id="PTHR30328:SF54">
    <property type="entry name" value="HTH-TYPE TRANSCRIPTIONAL REPRESSOR SCO4008"/>
    <property type="match status" value="1"/>
</dbReference>
<dbReference type="PANTHER" id="PTHR30328">
    <property type="entry name" value="TRANSCRIPTIONAL REPRESSOR"/>
    <property type="match status" value="1"/>
</dbReference>
<dbReference type="SUPFAM" id="SSF48498">
    <property type="entry name" value="Tetracyclin repressor-like, C-terminal domain"/>
    <property type="match status" value="1"/>
</dbReference>
<accession>T0CXK7</accession>
<proteinExistence type="predicted"/>
<dbReference type="Pfam" id="PF17926">
    <property type="entry name" value="TetR_C_21"/>
    <property type="match status" value="1"/>
</dbReference>
<dbReference type="InterPro" id="IPR041467">
    <property type="entry name" value="Sco4008_C"/>
</dbReference>
<dbReference type="InterPro" id="IPR001647">
    <property type="entry name" value="HTH_TetR"/>
</dbReference>
<evidence type="ECO:0000256" key="1">
    <source>
        <dbReference type="ARBA" id="ARBA00023125"/>
    </source>
</evidence>
<dbReference type="RefSeq" id="WP_021298308.1">
    <property type="nucleotide sequence ID" value="NZ_AURB01000182.1"/>
</dbReference>
<keyword evidence="1" id="KW-0238">DNA-binding</keyword>
<dbReference type="InterPro" id="IPR036271">
    <property type="entry name" value="Tet_transcr_reg_TetR-rel_C_sf"/>
</dbReference>
<dbReference type="InterPro" id="IPR009057">
    <property type="entry name" value="Homeodomain-like_sf"/>
</dbReference>
<dbReference type="PROSITE" id="PS50977">
    <property type="entry name" value="HTH_TETR_2"/>
    <property type="match status" value="1"/>
</dbReference>